<evidence type="ECO:0000313" key="3">
    <source>
        <dbReference type="Proteomes" id="UP001253545"/>
    </source>
</evidence>
<dbReference type="Proteomes" id="UP001253545">
    <property type="component" value="Unassembled WGS sequence"/>
</dbReference>
<organism evidence="2 3">
    <name type="scientific">Glaciecola petra</name>
    <dbReference type="NCBI Taxonomy" id="3075602"/>
    <lineage>
        <taxon>Bacteria</taxon>
        <taxon>Pseudomonadati</taxon>
        <taxon>Pseudomonadota</taxon>
        <taxon>Gammaproteobacteria</taxon>
        <taxon>Alteromonadales</taxon>
        <taxon>Alteromonadaceae</taxon>
        <taxon>Glaciecola</taxon>
    </lineage>
</organism>
<name>A0ABU2ZUY9_9ALTE</name>
<keyword evidence="1" id="KW-0812">Transmembrane</keyword>
<evidence type="ECO:0000256" key="1">
    <source>
        <dbReference type="SAM" id="Phobius"/>
    </source>
</evidence>
<keyword evidence="3" id="KW-1185">Reference proteome</keyword>
<keyword evidence="1" id="KW-1133">Transmembrane helix</keyword>
<dbReference type="RefSeq" id="WP_311369729.1">
    <property type="nucleotide sequence ID" value="NZ_JAVRHX010000005.1"/>
</dbReference>
<proteinExistence type="predicted"/>
<protein>
    <submittedName>
        <fullName evidence="2">Uncharacterized protein</fullName>
    </submittedName>
</protein>
<dbReference type="EMBL" id="JAVRHX010000005">
    <property type="protein sequence ID" value="MDT0596210.1"/>
    <property type="molecule type" value="Genomic_DNA"/>
</dbReference>
<sequence>MFIKSFNKLNRHTKIAIFIAPILMILGFAASDLWISNKAEEARFFEMKAESQNCDIVNDKCILSSGEFKISVYEQEGLTTLNSTFPLDTATLFLVDENEQATAYRMGMKDSPYYWYQVTPIASQAQFPDSQQKVRFIATVKGGQYIAEFYSTTSGG</sequence>
<evidence type="ECO:0000313" key="2">
    <source>
        <dbReference type="EMBL" id="MDT0596210.1"/>
    </source>
</evidence>
<reference evidence="2 3" key="1">
    <citation type="submission" date="2023-09" db="EMBL/GenBank/DDBJ databases">
        <authorList>
            <person name="Rey-Velasco X."/>
        </authorList>
    </citation>
    <scope>NUCLEOTIDE SEQUENCE [LARGE SCALE GENOMIC DNA]</scope>
    <source>
        <strain evidence="2 3">P117</strain>
    </source>
</reference>
<keyword evidence="1" id="KW-0472">Membrane</keyword>
<comment type="caution">
    <text evidence="2">The sequence shown here is derived from an EMBL/GenBank/DDBJ whole genome shotgun (WGS) entry which is preliminary data.</text>
</comment>
<feature type="transmembrane region" description="Helical" evidence="1">
    <location>
        <begin position="15"/>
        <end position="35"/>
    </location>
</feature>
<gene>
    <name evidence="2" type="ORF">RM552_15250</name>
</gene>
<accession>A0ABU2ZUY9</accession>